<reference evidence="1" key="1">
    <citation type="submission" date="2019-10" db="EMBL/GenBank/DDBJ databases">
        <authorList>
            <consortium name="DOE Joint Genome Institute"/>
            <person name="Kuo A."/>
            <person name="Miyauchi S."/>
            <person name="Kiss E."/>
            <person name="Drula E."/>
            <person name="Kohler A."/>
            <person name="Sanchez-Garcia M."/>
            <person name="Andreopoulos B."/>
            <person name="Barry K.W."/>
            <person name="Bonito G."/>
            <person name="Buee M."/>
            <person name="Carver A."/>
            <person name="Chen C."/>
            <person name="Cichocki N."/>
            <person name="Clum A."/>
            <person name="Culley D."/>
            <person name="Crous P.W."/>
            <person name="Fauchery L."/>
            <person name="Girlanda M."/>
            <person name="Hayes R."/>
            <person name="Keri Z."/>
            <person name="Labutti K."/>
            <person name="Lipzen A."/>
            <person name="Lombard V."/>
            <person name="Magnuson J."/>
            <person name="Maillard F."/>
            <person name="Morin E."/>
            <person name="Murat C."/>
            <person name="Nolan M."/>
            <person name="Ohm R."/>
            <person name="Pangilinan J."/>
            <person name="Pereira M."/>
            <person name="Perotto S."/>
            <person name="Peter M."/>
            <person name="Riley R."/>
            <person name="Sitrit Y."/>
            <person name="Stielow B."/>
            <person name="Szollosi G."/>
            <person name="Zifcakova L."/>
            <person name="Stursova M."/>
            <person name="Spatafora J.W."/>
            <person name="Tedersoo L."/>
            <person name="Vaario L.-M."/>
            <person name="Yamada A."/>
            <person name="Yan M."/>
            <person name="Wang P."/>
            <person name="Xu J."/>
            <person name="Bruns T."/>
            <person name="Baldrian P."/>
            <person name="Vilgalys R."/>
            <person name="Henrissat B."/>
            <person name="Grigoriev I.V."/>
            <person name="Hibbett D."/>
            <person name="Nagy L.G."/>
            <person name="Martin F.M."/>
        </authorList>
    </citation>
    <scope>NUCLEOTIDE SEQUENCE</scope>
    <source>
        <strain evidence="1">P2</strain>
    </source>
</reference>
<evidence type="ECO:0000313" key="2">
    <source>
        <dbReference type="Proteomes" id="UP000886501"/>
    </source>
</evidence>
<keyword evidence="2" id="KW-1185">Reference proteome</keyword>
<dbReference type="EMBL" id="MU118156">
    <property type="protein sequence ID" value="KAF9644156.1"/>
    <property type="molecule type" value="Genomic_DNA"/>
</dbReference>
<gene>
    <name evidence="1" type="ORF">BDM02DRAFT_3190859</name>
</gene>
<dbReference type="Proteomes" id="UP000886501">
    <property type="component" value="Unassembled WGS sequence"/>
</dbReference>
<organism evidence="1 2">
    <name type="scientific">Thelephora ganbajun</name>
    <name type="common">Ganba fungus</name>
    <dbReference type="NCBI Taxonomy" id="370292"/>
    <lineage>
        <taxon>Eukaryota</taxon>
        <taxon>Fungi</taxon>
        <taxon>Dikarya</taxon>
        <taxon>Basidiomycota</taxon>
        <taxon>Agaricomycotina</taxon>
        <taxon>Agaricomycetes</taxon>
        <taxon>Thelephorales</taxon>
        <taxon>Thelephoraceae</taxon>
        <taxon>Thelephora</taxon>
    </lineage>
</organism>
<sequence length="417" mass="45992">MAEEASMSHQSNRQTRGVAWKPVIENACRDFVDEQLGREPFSSVSLAEGKLYALTNRLDGVERALDADFEKIKLLEERLSVKADGEGQPMEPNITSGKASPPFSQSQAHLGHNPDPIHHSDSSTGSSYERHHVGRSDGVSNLLAGFRSQRLRIRDLVEGRDYGEILDEISKHLESVMLSEPARRKDQTVLSILEKEAEALRRSSHEGSRRVQNNLLGELQQALRNEHAHANATYSARFRLFSKALCSFLAGAHWQVHGLFASLIDAEAQNSLLGRLKQAARGTRTSAAHNTRFLAFFRALRSSLAKGWVGSAHVLGRIYPAWSQAVLACDASRLPVRQWLMVILAPVILALFYSTFSSVGVLPPITTPSRHAASSEPSLPLDVSHCPSVPLVPTAGSVAIPQGEYLEEDFWRSLLEE</sequence>
<comment type="caution">
    <text evidence="1">The sequence shown here is derived from an EMBL/GenBank/DDBJ whole genome shotgun (WGS) entry which is preliminary data.</text>
</comment>
<name>A0ACB6Z3I8_THEGA</name>
<reference evidence="1" key="2">
    <citation type="journal article" date="2020" name="Nat. Commun.">
        <title>Large-scale genome sequencing of mycorrhizal fungi provides insights into the early evolution of symbiotic traits.</title>
        <authorList>
            <person name="Miyauchi S."/>
            <person name="Kiss E."/>
            <person name="Kuo A."/>
            <person name="Drula E."/>
            <person name="Kohler A."/>
            <person name="Sanchez-Garcia M."/>
            <person name="Morin E."/>
            <person name="Andreopoulos B."/>
            <person name="Barry K.W."/>
            <person name="Bonito G."/>
            <person name="Buee M."/>
            <person name="Carver A."/>
            <person name="Chen C."/>
            <person name="Cichocki N."/>
            <person name="Clum A."/>
            <person name="Culley D."/>
            <person name="Crous P.W."/>
            <person name="Fauchery L."/>
            <person name="Girlanda M."/>
            <person name="Hayes R.D."/>
            <person name="Keri Z."/>
            <person name="LaButti K."/>
            <person name="Lipzen A."/>
            <person name="Lombard V."/>
            <person name="Magnuson J."/>
            <person name="Maillard F."/>
            <person name="Murat C."/>
            <person name="Nolan M."/>
            <person name="Ohm R.A."/>
            <person name="Pangilinan J."/>
            <person name="Pereira M.F."/>
            <person name="Perotto S."/>
            <person name="Peter M."/>
            <person name="Pfister S."/>
            <person name="Riley R."/>
            <person name="Sitrit Y."/>
            <person name="Stielow J.B."/>
            <person name="Szollosi G."/>
            <person name="Zifcakova L."/>
            <person name="Stursova M."/>
            <person name="Spatafora J.W."/>
            <person name="Tedersoo L."/>
            <person name="Vaario L.M."/>
            <person name="Yamada A."/>
            <person name="Yan M."/>
            <person name="Wang P."/>
            <person name="Xu J."/>
            <person name="Bruns T."/>
            <person name="Baldrian P."/>
            <person name="Vilgalys R."/>
            <person name="Dunand C."/>
            <person name="Henrissat B."/>
            <person name="Grigoriev I.V."/>
            <person name="Hibbett D."/>
            <person name="Nagy L.G."/>
            <person name="Martin F.M."/>
        </authorList>
    </citation>
    <scope>NUCLEOTIDE SEQUENCE</scope>
    <source>
        <strain evidence="1">P2</strain>
    </source>
</reference>
<protein>
    <submittedName>
        <fullName evidence="1">Uncharacterized protein</fullName>
    </submittedName>
</protein>
<proteinExistence type="predicted"/>
<accession>A0ACB6Z3I8</accession>
<evidence type="ECO:0000313" key="1">
    <source>
        <dbReference type="EMBL" id="KAF9644156.1"/>
    </source>
</evidence>